<keyword evidence="5" id="KW-0274">FAD</keyword>
<reference evidence="9 10" key="1">
    <citation type="journal article" date="2015" name="Nature">
        <title>rRNA introns, odd ribosomes, and small enigmatic genomes across a large radiation of phyla.</title>
        <authorList>
            <person name="Brown C.T."/>
            <person name="Hug L.A."/>
            <person name="Thomas B.C."/>
            <person name="Sharon I."/>
            <person name="Castelle C.J."/>
            <person name="Singh A."/>
            <person name="Wilkins M.J."/>
            <person name="Williams K.H."/>
            <person name="Banfield J.F."/>
        </authorList>
    </citation>
    <scope>NUCLEOTIDE SEQUENCE [LARGE SCALE GENOMIC DNA]</scope>
</reference>
<dbReference type="GO" id="GO:0016491">
    <property type="term" value="F:oxidoreductase activity"/>
    <property type="evidence" value="ECO:0007669"/>
    <property type="project" value="UniProtKB-KW"/>
</dbReference>
<evidence type="ECO:0000256" key="4">
    <source>
        <dbReference type="ARBA" id="ARBA00022723"/>
    </source>
</evidence>
<keyword evidence="3" id="KW-0001">2Fe-2S</keyword>
<dbReference type="Gene3D" id="3.40.50.80">
    <property type="entry name" value="Nucleotide-binding domain of ferredoxin-NADP reductase (FNR) module"/>
    <property type="match status" value="1"/>
</dbReference>
<dbReference type="PANTHER" id="PTHR47354:SF8">
    <property type="entry name" value="1,2-PHENYLACETYL-COA EPOXIDASE, SUBUNIT E"/>
    <property type="match status" value="1"/>
</dbReference>
<evidence type="ECO:0008006" key="11">
    <source>
        <dbReference type="Google" id="ProtNLM"/>
    </source>
</evidence>
<comment type="cofactor">
    <cofactor evidence="1">
        <name>FAD</name>
        <dbReference type="ChEBI" id="CHEBI:57692"/>
    </cofactor>
</comment>
<evidence type="ECO:0000256" key="3">
    <source>
        <dbReference type="ARBA" id="ARBA00022714"/>
    </source>
</evidence>
<evidence type="ECO:0000313" key="9">
    <source>
        <dbReference type="EMBL" id="KKT67310.1"/>
    </source>
</evidence>
<keyword evidence="8" id="KW-0411">Iron-sulfur</keyword>
<gene>
    <name evidence="9" type="ORF">UW60_C0009G0016</name>
</gene>
<keyword evidence="2" id="KW-0285">Flavoprotein</keyword>
<accession>A0A0G1J7P3</accession>
<dbReference type="InterPro" id="IPR050415">
    <property type="entry name" value="MRET"/>
</dbReference>
<dbReference type="GO" id="GO:0050660">
    <property type="term" value="F:flavin adenine dinucleotide binding"/>
    <property type="evidence" value="ECO:0007669"/>
    <property type="project" value="TreeGrafter"/>
</dbReference>
<dbReference type="GO" id="GO:0046872">
    <property type="term" value="F:metal ion binding"/>
    <property type="evidence" value="ECO:0007669"/>
    <property type="project" value="UniProtKB-KW"/>
</dbReference>
<evidence type="ECO:0000256" key="5">
    <source>
        <dbReference type="ARBA" id="ARBA00022827"/>
    </source>
</evidence>
<name>A0A0G1J7P3_9BACT</name>
<dbReference type="PANTHER" id="PTHR47354">
    <property type="entry name" value="NADH OXIDOREDUCTASE HCR"/>
    <property type="match status" value="1"/>
</dbReference>
<dbReference type="Proteomes" id="UP000034826">
    <property type="component" value="Unassembled WGS sequence"/>
</dbReference>
<evidence type="ECO:0000256" key="7">
    <source>
        <dbReference type="ARBA" id="ARBA00023004"/>
    </source>
</evidence>
<keyword evidence="6" id="KW-0560">Oxidoreductase</keyword>
<evidence type="ECO:0000256" key="8">
    <source>
        <dbReference type="ARBA" id="ARBA00023014"/>
    </source>
</evidence>
<proteinExistence type="predicted"/>
<dbReference type="AlphaFoldDB" id="A0A0G1J7P3"/>
<comment type="caution">
    <text evidence="9">The sequence shown here is derived from an EMBL/GenBank/DDBJ whole genome shotgun (WGS) entry which is preliminary data.</text>
</comment>
<keyword evidence="7" id="KW-0408">Iron</keyword>
<dbReference type="SUPFAM" id="SSF52343">
    <property type="entry name" value="Ferredoxin reductase-like, C-terminal NADP-linked domain"/>
    <property type="match status" value="1"/>
</dbReference>
<dbReference type="EMBL" id="LCIY01000009">
    <property type="protein sequence ID" value="KKT67310.1"/>
    <property type="molecule type" value="Genomic_DNA"/>
</dbReference>
<evidence type="ECO:0000256" key="1">
    <source>
        <dbReference type="ARBA" id="ARBA00001974"/>
    </source>
</evidence>
<evidence type="ECO:0000256" key="2">
    <source>
        <dbReference type="ARBA" id="ARBA00022630"/>
    </source>
</evidence>
<sequence length="142" mass="16257">MLSRWYLLIRKFVLILVSLSLPVLMTLVRRLTPFLLLLTDEIRNQKPRNIDIFYCVGTEEEAVFDLEISTLASRKSGITYHRYISDVDGHLDANKLMEMCNGVVGKRIMLCGPVAMMNSLASQLKVVGVKNKDIVFEDFNFK</sequence>
<protein>
    <recommendedName>
        <fullName evidence="11">Oxidoreductase FAD/NAD(P)-binding domain-containing protein</fullName>
    </recommendedName>
</protein>
<keyword evidence="4" id="KW-0479">Metal-binding</keyword>
<evidence type="ECO:0000313" key="10">
    <source>
        <dbReference type="Proteomes" id="UP000034826"/>
    </source>
</evidence>
<dbReference type="InterPro" id="IPR039261">
    <property type="entry name" value="FNR_nucleotide-bd"/>
</dbReference>
<evidence type="ECO:0000256" key="6">
    <source>
        <dbReference type="ARBA" id="ARBA00023002"/>
    </source>
</evidence>
<dbReference type="GO" id="GO:0051537">
    <property type="term" value="F:2 iron, 2 sulfur cluster binding"/>
    <property type="evidence" value="ECO:0007669"/>
    <property type="project" value="UniProtKB-KW"/>
</dbReference>
<organism evidence="9 10">
    <name type="scientific">Candidatus Woesebacteria bacterium GW2011_GWA2_44_33</name>
    <dbReference type="NCBI Taxonomy" id="1618564"/>
    <lineage>
        <taxon>Bacteria</taxon>
        <taxon>Candidatus Woeseibacteriota</taxon>
    </lineage>
</organism>